<protein>
    <recommendedName>
        <fullName evidence="4">DUF202 domain-containing protein</fullName>
    </recommendedName>
</protein>
<dbReference type="RefSeq" id="WP_231004901.1">
    <property type="nucleotide sequence ID" value="NZ_JAJNEC010000005.1"/>
</dbReference>
<proteinExistence type="predicted"/>
<comment type="caution">
    <text evidence="2">The sequence shown here is derived from an EMBL/GenBank/DDBJ whole genome shotgun (WGS) entry which is preliminary data.</text>
</comment>
<keyword evidence="1" id="KW-0472">Membrane</keyword>
<evidence type="ECO:0000313" key="2">
    <source>
        <dbReference type="EMBL" id="MCD2423640.1"/>
    </source>
</evidence>
<name>A0ABS8PRZ2_9BACT</name>
<evidence type="ECO:0000313" key="3">
    <source>
        <dbReference type="Proteomes" id="UP001199816"/>
    </source>
</evidence>
<dbReference type="Proteomes" id="UP001199816">
    <property type="component" value="Unassembled WGS sequence"/>
</dbReference>
<feature type="transmembrane region" description="Helical" evidence="1">
    <location>
        <begin position="120"/>
        <end position="140"/>
    </location>
</feature>
<accession>A0ABS8PRZ2</accession>
<keyword evidence="1" id="KW-0812">Transmembrane</keyword>
<dbReference type="EMBL" id="JAJNEC010000005">
    <property type="protein sequence ID" value="MCD2423640.1"/>
    <property type="molecule type" value="Genomic_DNA"/>
</dbReference>
<feature type="transmembrane region" description="Helical" evidence="1">
    <location>
        <begin position="28"/>
        <end position="49"/>
    </location>
</feature>
<sequence>MTEQDPHSIFETEPDPEMDRQLLALSRWTRLISVIGFSTGAFVVAMMLVNGAMILKSLESVLPVKAEGTYGALIVVFFIFFFITATILYFLYKAASSIKAGVLQKNTTLLAEGFSNFHRFFIAMAILSGISLLANISTLFQ</sequence>
<keyword evidence="1" id="KW-1133">Transmembrane helix</keyword>
<evidence type="ECO:0000256" key="1">
    <source>
        <dbReference type="SAM" id="Phobius"/>
    </source>
</evidence>
<organism evidence="2 3">
    <name type="scientific">Niabella pedocola</name>
    <dbReference type="NCBI Taxonomy" id="1752077"/>
    <lineage>
        <taxon>Bacteria</taxon>
        <taxon>Pseudomonadati</taxon>
        <taxon>Bacteroidota</taxon>
        <taxon>Chitinophagia</taxon>
        <taxon>Chitinophagales</taxon>
        <taxon>Chitinophagaceae</taxon>
        <taxon>Niabella</taxon>
    </lineage>
</organism>
<evidence type="ECO:0008006" key="4">
    <source>
        <dbReference type="Google" id="ProtNLM"/>
    </source>
</evidence>
<gene>
    <name evidence="2" type="ORF">LQ567_12765</name>
</gene>
<reference evidence="2 3" key="1">
    <citation type="submission" date="2021-11" db="EMBL/GenBank/DDBJ databases">
        <title>Genomic of Niabella pedocola.</title>
        <authorList>
            <person name="Wu T."/>
        </authorList>
    </citation>
    <scope>NUCLEOTIDE SEQUENCE [LARGE SCALE GENOMIC DNA]</scope>
    <source>
        <strain evidence="2 3">JCM 31011</strain>
    </source>
</reference>
<keyword evidence="3" id="KW-1185">Reference proteome</keyword>
<feature type="transmembrane region" description="Helical" evidence="1">
    <location>
        <begin position="69"/>
        <end position="92"/>
    </location>
</feature>